<feature type="domain" description="26S proteasome non-ATPase regulatory subunit RPN1 C-terminal" evidence="3">
    <location>
        <begin position="367"/>
        <end position="417"/>
    </location>
</feature>
<dbReference type="GO" id="GO:0005634">
    <property type="term" value="C:nucleus"/>
    <property type="evidence" value="ECO:0007669"/>
    <property type="project" value="TreeGrafter"/>
</dbReference>
<dbReference type="GO" id="GO:0008540">
    <property type="term" value="C:proteasome regulatory particle, base subcomplex"/>
    <property type="evidence" value="ECO:0007669"/>
    <property type="project" value="TreeGrafter"/>
</dbReference>
<proteinExistence type="predicted"/>
<evidence type="ECO:0000259" key="3">
    <source>
        <dbReference type="Pfam" id="PF18051"/>
    </source>
</evidence>
<dbReference type="InParanoid" id="A0A6P6YDN4"/>
<dbReference type="PANTHER" id="PTHR10943">
    <property type="entry name" value="26S PROTEASOME NON-ATPASE REGULATORY SUBUNIT"/>
    <property type="match status" value="1"/>
</dbReference>
<evidence type="ECO:0000313" key="4">
    <source>
        <dbReference type="Proteomes" id="UP000515146"/>
    </source>
</evidence>
<dbReference type="InterPro" id="IPR011989">
    <property type="entry name" value="ARM-like"/>
</dbReference>
<dbReference type="Pfam" id="PF18051">
    <property type="entry name" value="RPN1_C"/>
    <property type="match status" value="1"/>
</dbReference>
<dbReference type="InterPro" id="IPR041433">
    <property type="entry name" value="RPN1_C"/>
</dbReference>
<reference evidence="5" key="1">
    <citation type="submission" date="2025-08" db="UniProtKB">
        <authorList>
            <consortium name="RefSeq"/>
        </authorList>
    </citation>
    <scope>IDENTIFICATION</scope>
    <source>
        <strain evidence="5">Airmid</strain>
    </source>
</reference>
<gene>
    <name evidence="5" type="primary">LOC113796722</name>
</gene>
<dbReference type="KEGG" id="dpte:113796722"/>
<dbReference type="Gene3D" id="1.25.10.10">
    <property type="entry name" value="Leucine-rich Repeat Variant"/>
    <property type="match status" value="2"/>
</dbReference>
<keyword evidence="4" id="KW-1185">Reference proteome</keyword>
<dbReference type="PANTHER" id="PTHR10943:SF1">
    <property type="entry name" value="26S PROTEASOME NON-ATPASE REGULATORY SUBUNIT 2"/>
    <property type="match status" value="1"/>
</dbReference>
<name>A0A6P6YDN4_DERPT</name>
<protein>
    <submittedName>
        <fullName evidence="5">26S proteasome non-ATPase regulatory subunit 2-like</fullName>
    </submittedName>
</protein>
<dbReference type="InterPro" id="IPR016024">
    <property type="entry name" value="ARM-type_fold"/>
</dbReference>
<sequence length="430" mass="47543">MAYIIKELEIEDVKGLEKIFKREKNKSSSFSENQNNKNFMNALGSALVHYGYGKDALLSVDDQAFISTTRDKSMISAVTSLGILNAYKIEEGIAILDRFQYSELPAAKAGSCLGFGLLFSNMKDEFETALNLICPSLDSPNLDEIANACLSLGFVYMGTQKAEIVQLFYPIILAYSEPNRIIIITFSNHFLQLDNVFAKRAIPIGLSLTFASNPNPFVLDILAKLTRNEDGHIAINSIIAIGIVAAGTNNVRAMNILVALTSYYSNDPNAILSIEFAQALIYSGKGLLTASPLNEYNGLINERRLAFLLVFLVQIMMHKEGMLTNKLRELFFTIIPSLYPRWLITLDSDLKPTPVSVRIGKPLDTAGMPGKPKVISSFYSHQAPVILQQTEAAELNTGEYQLFAHTLTGIVLSRKTPPHQLKEANHVVEI</sequence>
<dbReference type="AlphaFoldDB" id="A0A6P6YDN4"/>
<keyword evidence="2" id="KW-0647">Proteasome</keyword>
<dbReference type="OrthoDB" id="10252509at2759"/>
<organism evidence="4 5">
    <name type="scientific">Dermatophagoides pteronyssinus</name>
    <name type="common">European house dust mite</name>
    <dbReference type="NCBI Taxonomy" id="6956"/>
    <lineage>
        <taxon>Eukaryota</taxon>
        <taxon>Metazoa</taxon>
        <taxon>Ecdysozoa</taxon>
        <taxon>Arthropoda</taxon>
        <taxon>Chelicerata</taxon>
        <taxon>Arachnida</taxon>
        <taxon>Acari</taxon>
        <taxon>Acariformes</taxon>
        <taxon>Sarcoptiformes</taxon>
        <taxon>Astigmata</taxon>
        <taxon>Psoroptidia</taxon>
        <taxon>Analgoidea</taxon>
        <taxon>Pyroglyphidae</taxon>
        <taxon>Dermatophagoidinae</taxon>
        <taxon>Dermatophagoides</taxon>
    </lineage>
</organism>
<dbReference type="Pfam" id="PF01851">
    <property type="entry name" value="PC_rep"/>
    <property type="match status" value="1"/>
</dbReference>
<dbReference type="InterPro" id="IPR002015">
    <property type="entry name" value="Proteasome/cyclosome_rpt"/>
</dbReference>
<dbReference type="RefSeq" id="XP_027202824.1">
    <property type="nucleotide sequence ID" value="XM_027347023.1"/>
</dbReference>
<accession>A0A6P6YDN4</accession>
<evidence type="ECO:0000313" key="5">
    <source>
        <dbReference type="RefSeq" id="XP_027202824.1"/>
    </source>
</evidence>
<keyword evidence="1" id="KW-0677">Repeat</keyword>
<dbReference type="Proteomes" id="UP000515146">
    <property type="component" value="Unplaced"/>
</dbReference>
<evidence type="ECO:0000256" key="2">
    <source>
        <dbReference type="ARBA" id="ARBA00022942"/>
    </source>
</evidence>
<dbReference type="GO" id="GO:0034515">
    <property type="term" value="C:proteasome storage granule"/>
    <property type="evidence" value="ECO:0007669"/>
    <property type="project" value="TreeGrafter"/>
</dbReference>
<dbReference type="GO" id="GO:0043161">
    <property type="term" value="P:proteasome-mediated ubiquitin-dependent protein catabolic process"/>
    <property type="evidence" value="ECO:0007669"/>
    <property type="project" value="TreeGrafter"/>
</dbReference>
<dbReference type="SUPFAM" id="SSF48371">
    <property type="entry name" value="ARM repeat"/>
    <property type="match status" value="1"/>
</dbReference>
<evidence type="ECO:0000256" key="1">
    <source>
        <dbReference type="ARBA" id="ARBA00022737"/>
    </source>
</evidence>